<dbReference type="Proteomes" id="UP000054324">
    <property type="component" value="Unassembled WGS sequence"/>
</dbReference>
<accession>A0A075AA33</accession>
<sequence length="342" mass="37764">MRLTFQATLAPKSYEQVCMVQWDSAWKGNFPTKTILVGFHNIQWLPAANNFPLLMTGMRASSELVRRRSPQVVRHHIKLCPLSPFFFNFVIDTVMKDSLPASNTCGVEVLPGSPLTDIEYADDTALLGSDPVVMQTILNNLNNSASRFGMRFTPAKCKVLLQDWVDWNPSLMLADEPIETLYANSRGRVKVYGKLSSEFTISSDVRQGCRLSPFLFNFVIDTIMEDALPAFNACGVEVIPGPTLTDIEYANDIALLGSDPVVMQTILNNLNNSASRFGMRFTPAKCKVLLQDWVGSNPSLVLADEPMEVVGKFVCLGSCISPSALAKDDISIRIGRPEAFNA</sequence>
<dbReference type="CTD" id="20315496"/>
<dbReference type="PANTHER" id="PTHR47027">
    <property type="entry name" value="REVERSE TRANSCRIPTASE DOMAIN-CONTAINING PROTEIN"/>
    <property type="match status" value="1"/>
</dbReference>
<dbReference type="GeneID" id="20315496"/>
<name>A0A075AA33_OPIVI</name>
<protein>
    <recommendedName>
        <fullName evidence="1">Reverse transcriptase domain-containing protein</fullName>
    </recommendedName>
</protein>
<dbReference type="RefSeq" id="XP_009163578.1">
    <property type="nucleotide sequence ID" value="XM_009165314.1"/>
</dbReference>
<dbReference type="InterPro" id="IPR000477">
    <property type="entry name" value="RT_dom"/>
</dbReference>
<dbReference type="PROSITE" id="PS50878">
    <property type="entry name" value="RT_POL"/>
    <property type="match status" value="1"/>
</dbReference>
<dbReference type="AlphaFoldDB" id="A0A075AA33"/>
<dbReference type="EMBL" id="KL596632">
    <property type="protein sequence ID" value="KER32620.1"/>
    <property type="molecule type" value="Genomic_DNA"/>
</dbReference>
<organism evidence="2 3">
    <name type="scientific">Opisthorchis viverrini</name>
    <name type="common">Southeast Asian liver fluke</name>
    <dbReference type="NCBI Taxonomy" id="6198"/>
    <lineage>
        <taxon>Eukaryota</taxon>
        <taxon>Metazoa</taxon>
        <taxon>Spiralia</taxon>
        <taxon>Lophotrochozoa</taxon>
        <taxon>Platyhelminthes</taxon>
        <taxon>Trematoda</taxon>
        <taxon>Digenea</taxon>
        <taxon>Opisthorchiida</taxon>
        <taxon>Opisthorchiata</taxon>
        <taxon>Opisthorchiidae</taxon>
        <taxon>Opisthorchis</taxon>
    </lineage>
</organism>
<evidence type="ECO:0000259" key="1">
    <source>
        <dbReference type="PROSITE" id="PS50878"/>
    </source>
</evidence>
<evidence type="ECO:0000313" key="3">
    <source>
        <dbReference type="Proteomes" id="UP000054324"/>
    </source>
</evidence>
<dbReference type="PANTHER" id="PTHR47027:SF20">
    <property type="entry name" value="REVERSE TRANSCRIPTASE-LIKE PROTEIN WITH RNA-DIRECTED DNA POLYMERASE DOMAIN"/>
    <property type="match status" value="1"/>
</dbReference>
<dbReference type="OrthoDB" id="410104at2759"/>
<reference evidence="2 3" key="1">
    <citation type="submission" date="2013-11" db="EMBL/GenBank/DDBJ databases">
        <title>Opisthorchis viverrini - life in the bile duct.</title>
        <authorList>
            <person name="Young N.D."/>
            <person name="Nagarajan N."/>
            <person name="Lin S.J."/>
            <person name="Korhonen P.K."/>
            <person name="Jex A.R."/>
            <person name="Hall R.S."/>
            <person name="Safavi-Hemami H."/>
            <person name="Kaewkong W."/>
            <person name="Bertrand D."/>
            <person name="Gao S."/>
            <person name="Seet Q."/>
            <person name="Wongkham S."/>
            <person name="Teh B.T."/>
            <person name="Wongkham C."/>
            <person name="Intapan P.M."/>
            <person name="Maleewong W."/>
            <person name="Yang X."/>
            <person name="Hu M."/>
            <person name="Wang Z."/>
            <person name="Hofmann A."/>
            <person name="Sternberg P.W."/>
            <person name="Tan P."/>
            <person name="Wang J."/>
            <person name="Gasser R.B."/>
        </authorList>
    </citation>
    <scope>NUCLEOTIDE SEQUENCE [LARGE SCALE GENOMIC DNA]</scope>
</reference>
<gene>
    <name evidence="2" type="ORF">T265_01308</name>
</gene>
<dbReference type="KEGG" id="ovi:T265_01308"/>
<evidence type="ECO:0000313" key="2">
    <source>
        <dbReference type="EMBL" id="KER32620.1"/>
    </source>
</evidence>
<keyword evidence="3" id="KW-1185">Reference proteome</keyword>
<feature type="domain" description="Reverse transcriptase" evidence="1">
    <location>
        <begin position="1"/>
        <end position="314"/>
    </location>
</feature>
<dbReference type="Pfam" id="PF00078">
    <property type="entry name" value="RVT_1"/>
    <property type="match status" value="1"/>
</dbReference>
<dbReference type="STRING" id="6198.A0A075AA33"/>
<proteinExistence type="predicted"/>